<dbReference type="OrthoDB" id="422086at2759"/>
<dbReference type="STRING" id="215243.A0A0D2BT17"/>
<gene>
    <name evidence="2" type="ORF">PV06_07772</name>
</gene>
<sequence>MSRHVDDPTTINAFLRMIRATPLSASPNARPEAMAQTVPPAPLNGYSHESGVGNEPPETWTAPDGTSTSVEASPAREPLAPPPTPETQPVTNGSITLLEPIFEDDSDSSNGAKQIPAKTGNPECTERTSSAQNEEPQVSNVLDTVPHALTPTQYALLVKTRNDIAEAEKARIIKATRDRAARYIDETVEKFRQSKAAMFAAVERPVRQEVPHVATDGNQETGIAGPFPSPKPVESPEAPVSVAGLHLSDDDSPIHRMQNPTIKDEAMLTVQDRTVRERIQSSDEPLLGAPTQGSILLQDTNSSETIATAKADTKGSGRQYNEDENGYEGSDESSGQERENLTHFKSWGNPTARNQPSARVRKIILTGLPPKTDLTVVQSLIHGGAVEHMGLSPPSPETRTLTAHVTFVSADACDRFFDKYPNGIDLRHQSKQCPITVEKGTTVDVLSGMMQGYLECGATRVLQVSLVDDDWGIVALHKLAEGKQKVRQVEAVVDMYHNENRTVTFRFASITHAVQFKGVLIRSHDFEGCPVAFALDPCSIATDFHYTLETLLVLQTVRDRFWTSRGSFTKIAMPYA</sequence>
<dbReference type="Proteomes" id="UP000053342">
    <property type="component" value="Unassembled WGS sequence"/>
</dbReference>
<feature type="region of interest" description="Disordered" evidence="1">
    <location>
        <begin position="25"/>
        <end position="137"/>
    </location>
</feature>
<evidence type="ECO:0000313" key="3">
    <source>
        <dbReference type="Proteomes" id="UP000053342"/>
    </source>
</evidence>
<evidence type="ECO:0008006" key="4">
    <source>
        <dbReference type="Google" id="ProtNLM"/>
    </source>
</evidence>
<feature type="compositionally biased region" description="Acidic residues" evidence="1">
    <location>
        <begin position="322"/>
        <end position="331"/>
    </location>
</feature>
<feature type="compositionally biased region" description="Polar residues" evidence="1">
    <location>
        <begin position="127"/>
        <end position="137"/>
    </location>
</feature>
<keyword evidence="3" id="KW-1185">Reference proteome</keyword>
<dbReference type="GeneID" id="27359846"/>
<proteinExistence type="predicted"/>
<feature type="compositionally biased region" description="Polar residues" evidence="1">
    <location>
        <begin position="297"/>
        <end position="306"/>
    </location>
</feature>
<dbReference type="RefSeq" id="XP_016260803.1">
    <property type="nucleotide sequence ID" value="XM_016409049.1"/>
</dbReference>
<reference evidence="2 3" key="1">
    <citation type="submission" date="2015-01" db="EMBL/GenBank/DDBJ databases">
        <title>The Genome Sequence of Exophiala oligosperma CBS72588.</title>
        <authorList>
            <consortium name="The Broad Institute Genomics Platform"/>
            <person name="Cuomo C."/>
            <person name="de Hoog S."/>
            <person name="Gorbushina A."/>
            <person name="Stielow B."/>
            <person name="Teixiera M."/>
            <person name="Abouelleil A."/>
            <person name="Chapman S.B."/>
            <person name="Priest M."/>
            <person name="Young S.K."/>
            <person name="Wortman J."/>
            <person name="Nusbaum C."/>
            <person name="Birren B."/>
        </authorList>
    </citation>
    <scope>NUCLEOTIDE SEQUENCE [LARGE SCALE GENOMIC DNA]</scope>
    <source>
        <strain evidence="2 3">CBS 72588</strain>
    </source>
</reference>
<evidence type="ECO:0000256" key="1">
    <source>
        <dbReference type="SAM" id="MobiDB-lite"/>
    </source>
</evidence>
<protein>
    <recommendedName>
        <fullName evidence="4">RRM domain-containing protein</fullName>
    </recommendedName>
</protein>
<name>A0A0D2BT17_9EURO</name>
<dbReference type="VEuPathDB" id="FungiDB:PV06_07772"/>
<dbReference type="AlphaFoldDB" id="A0A0D2BT17"/>
<organism evidence="2 3">
    <name type="scientific">Exophiala oligosperma</name>
    <dbReference type="NCBI Taxonomy" id="215243"/>
    <lineage>
        <taxon>Eukaryota</taxon>
        <taxon>Fungi</taxon>
        <taxon>Dikarya</taxon>
        <taxon>Ascomycota</taxon>
        <taxon>Pezizomycotina</taxon>
        <taxon>Eurotiomycetes</taxon>
        <taxon>Chaetothyriomycetidae</taxon>
        <taxon>Chaetothyriales</taxon>
        <taxon>Herpotrichiellaceae</taxon>
        <taxon>Exophiala</taxon>
    </lineage>
</organism>
<feature type="region of interest" description="Disordered" evidence="1">
    <location>
        <begin position="297"/>
        <end position="355"/>
    </location>
</feature>
<dbReference type="HOGENOM" id="CLU_033731_0_0_1"/>
<dbReference type="EMBL" id="KN847338">
    <property type="protein sequence ID" value="KIW40587.1"/>
    <property type="molecule type" value="Genomic_DNA"/>
</dbReference>
<accession>A0A0D2BT17</accession>
<evidence type="ECO:0000313" key="2">
    <source>
        <dbReference type="EMBL" id="KIW40587.1"/>
    </source>
</evidence>